<feature type="transmembrane region" description="Helical" evidence="1">
    <location>
        <begin position="472"/>
        <end position="490"/>
    </location>
</feature>
<feature type="transmembrane region" description="Helical" evidence="1">
    <location>
        <begin position="218"/>
        <end position="236"/>
    </location>
</feature>
<dbReference type="InterPro" id="IPR018746">
    <property type="entry name" value="DUF2298"/>
</dbReference>
<dbReference type="Proteomes" id="UP000176725">
    <property type="component" value="Unassembled WGS sequence"/>
</dbReference>
<feature type="transmembrane region" description="Helical" evidence="1">
    <location>
        <begin position="99"/>
        <end position="119"/>
    </location>
</feature>
<keyword evidence="1" id="KW-1133">Transmembrane helix</keyword>
<name>A0A1F8BKK8_9BACT</name>
<feature type="transmembrane region" description="Helical" evidence="1">
    <location>
        <begin position="399"/>
        <end position="420"/>
    </location>
</feature>
<dbReference type="PANTHER" id="PTHR10790">
    <property type="entry name" value="TPR-DOMAIN CONTAINING PROTEIN"/>
    <property type="match status" value="1"/>
</dbReference>
<dbReference type="EMBL" id="MGHH01000008">
    <property type="protein sequence ID" value="OGM64607.1"/>
    <property type="molecule type" value="Genomic_DNA"/>
</dbReference>
<comment type="caution">
    <text evidence="2">The sequence shown here is derived from an EMBL/GenBank/DDBJ whole genome shotgun (WGS) entry which is preliminary data.</text>
</comment>
<dbReference type="PANTHER" id="PTHR10790:SF51">
    <property type="entry name" value="TETRATRICOPEPTIDE REPEAT PROTEIN"/>
    <property type="match status" value="1"/>
</dbReference>
<feature type="transmembrane region" description="Helical" evidence="1">
    <location>
        <begin position="42"/>
        <end position="62"/>
    </location>
</feature>
<feature type="transmembrane region" description="Helical" evidence="1">
    <location>
        <begin position="68"/>
        <end position="87"/>
    </location>
</feature>
<feature type="transmembrane region" description="Helical" evidence="1">
    <location>
        <begin position="332"/>
        <end position="348"/>
    </location>
</feature>
<dbReference type="Pfam" id="PF10060">
    <property type="entry name" value="DUF2298"/>
    <property type="match status" value="2"/>
</dbReference>
<feature type="transmembrane region" description="Helical" evidence="1">
    <location>
        <begin position="310"/>
        <end position="326"/>
    </location>
</feature>
<evidence type="ECO:0000313" key="2">
    <source>
        <dbReference type="EMBL" id="OGM64607.1"/>
    </source>
</evidence>
<accession>A0A1F8BKK8</accession>
<evidence type="ECO:0000313" key="3">
    <source>
        <dbReference type="Proteomes" id="UP000176725"/>
    </source>
</evidence>
<feature type="transmembrane region" description="Helical" evidence="1">
    <location>
        <begin position="432"/>
        <end position="452"/>
    </location>
</feature>
<organism evidence="2 3">
    <name type="scientific">Candidatus Woesebacteria bacterium RIFCSPLOWO2_01_FULL_39_25</name>
    <dbReference type="NCBI Taxonomy" id="1802521"/>
    <lineage>
        <taxon>Bacteria</taxon>
        <taxon>Candidatus Woeseibacteriota</taxon>
    </lineage>
</organism>
<keyword evidence="1" id="KW-0472">Membrane</keyword>
<gene>
    <name evidence="2" type="ORF">A2893_06295</name>
</gene>
<evidence type="ECO:0000256" key="1">
    <source>
        <dbReference type="SAM" id="Phobius"/>
    </source>
</evidence>
<dbReference type="AlphaFoldDB" id="A0A1F8BKK8"/>
<evidence type="ECO:0008006" key="4">
    <source>
        <dbReference type="Google" id="ProtNLM"/>
    </source>
</evidence>
<sequence>MQQDILYIINWWLTIFFVGLINVPLTWLIFKKFIDRGYGFSKTLGVLFSSFIVFLLSIFHLFPFSTFIIYFSLFLLLCFNIYVISTHRERFFRDLLKSWRVIIFQEILFMGGLILWSLVRGYQPGINGLEKFMDFGFINSLLRSEYLPPTDMWFAGESINYYWYGHFVTAFLTKLSQIPSGITYNLMLATILGLGLTSAFSISSSLVQSLRLNLNKKVVLMAGIISAILLIFAGNFHTPYFALKNGKDTYWYPDATRFIGYNPDTNDKTIHEFPMYSFVVSDLHAHLINFPFVLLYIALLFRTLSKKKRLIADYVLTGFVLGVMFMTNAWDFANYSLVTGIATLLFALKRRGLKLISFFESGVSTISIVFIGLVTTVPFLLNFDSIAQGVSTVNAHSSVWQLAILWGFPAVLTIIFGYGIYRIWPKMKRADIFVLALLVSSLFLIILPEVIYVKDIYIGSHHRANTMFKLTYQAFVMSYLSSGYIVVRSLSIIKRVYFKLLLGGFFAIVFASILWYPSFAIKSYYGNLKEYKGLSGETWFSDSYPELYSLTLWIRENINGQPVILEAPGDSYTEYNVVSSYTGLPTVSGWFVHEWLWRGTADIPQARVSEITEIYTSEDSNYTQSLLNKYRVEYVIIGDFEREKFPNLYEQKFNQLGKVVYSSGNTRLYRLN</sequence>
<feature type="transmembrane region" description="Helical" evidence="1">
    <location>
        <begin position="355"/>
        <end position="379"/>
    </location>
</feature>
<feature type="transmembrane region" description="Helical" evidence="1">
    <location>
        <begin position="283"/>
        <end position="301"/>
    </location>
</feature>
<reference evidence="2 3" key="1">
    <citation type="journal article" date="2016" name="Nat. Commun.">
        <title>Thousands of microbial genomes shed light on interconnected biogeochemical processes in an aquifer system.</title>
        <authorList>
            <person name="Anantharaman K."/>
            <person name="Brown C.T."/>
            <person name="Hug L.A."/>
            <person name="Sharon I."/>
            <person name="Castelle C.J."/>
            <person name="Probst A.J."/>
            <person name="Thomas B.C."/>
            <person name="Singh A."/>
            <person name="Wilkins M.J."/>
            <person name="Karaoz U."/>
            <person name="Brodie E.L."/>
            <person name="Williams K.H."/>
            <person name="Hubbard S.S."/>
            <person name="Banfield J.F."/>
        </authorList>
    </citation>
    <scope>NUCLEOTIDE SEQUENCE [LARGE SCALE GENOMIC DNA]</scope>
</reference>
<feature type="transmembrane region" description="Helical" evidence="1">
    <location>
        <begin position="6"/>
        <end position="30"/>
    </location>
</feature>
<dbReference type="STRING" id="1802521.A2893_06295"/>
<keyword evidence="1" id="KW-0812">Transmembrane</keyword>
<proteinExistence type="predicted"/>
<feature type="transmembrane region" description="Helical" evidence="1">
    <location>
        <begin position="497"/>
        <end position="516"/>
    </location>
</feature>
<protein>
    <recommendedName>
        <fullName evidence="4">YYY membrane protein</fullName>
    </recommendedName>
</protein>
<feature type="transmembrane region" description="Helical" evidence="1">
    <location>
        <begin position="182"/>
        <end position="206"/>
    </location>
</feature>